<evidence type="ECO:0000256" key="6">
    <source>
        <dbReference type="ARBA" id="ARBA00022989"/>
    </source>
</evidence>
<evidence type="ECO:0000259" key="9">
    <source>
        <dbReference type="Pfam" id="PF00892"/>
    </source>
</evidence>
<keyword evidence="3" id="KW-0813">Transport</keyword>
<feature type="transmembrane region" description="Helical" evidence="8">
    <location>
        <begin position="152"/>
        <end position="169"/>
    </location>
</feature>
<dbReference type="SUPFAM" id="SSF103481">
    <property type="entry name" value="Multidrug resistance efflux transporter EmrE"/>
    <property type="match status" value="2"/>
</dbReference>
<evidence type="ECO:0000256" key="5">
    <source>
        <dbReference type="ARBA" id="ARBA00022692"/>
    </source>
</evidence>
<feature type="transmembrane region" description="Helical" evidence="8">
    <location>
        <begin position="263"/>
        <end position="284"/>
    </location>
</feature>
<evidence type="ECO:0000256" key="8">
    <source>
        <dbReference type="SAM" id="Phobius"/>
    </source>
</evidence>
<evidence type="ECO:0000256" key="1">
    <source>
        <dbReference type="ARBA" id="ARBA00004651"/>
    </source>
</evidence>
<feature type="transmembrane region" description="Helical" evidence="8">
    <location>
        <begin position="211"/>
        <end position="231"/>
    </location>
</feature>
<feature type="transmembrane region" description="Helical" evidence="8">
    <location>
        <begin position="128"/>
        <end position="145"/>
    </location>
</feature>
<feature type="transmembrane region" description="Helical" evidence="8">
    <location>
        <begin position="63"/>
        <end position="84"/>
    </location>
</feature>
<keyword evidence="4" id="KW-1003">Cell membrane</keyword>
<dbReference type="NCBIfam" id="TIGR00688">
    <property type="entry name" value="rarD"/>
    <property type="match status" value="1"/>
</dbReference>
<feature type="domain" description="EamA" evidence="9">
    <location>
        <begin position="33"/>
        <end position="167"/>
    </location>
</feature>
<evidence type="ECO:0000256" key="3">
    <source>
        <dbReference type="ARBA" id="ARBA00022448"/>
    </source>
</evidence>
<keyword evidence="11" id="KW-1185">Reference proteome</keyword>
<dbReference type="InterPro" id="IPR000620">
    <property type="entry name" value="EamA_dom"/>
</dbReference>
<protein>
    <submittedName>
        <fullName evidence="10">Chloramphenicol-sensitive protein RarD</fullName>
    </submittedName>
</protein>
<dbReference type="Proteomes" id="UP000776164">
    <property type="component" value="Unassembled WGS sequence"/>
</dbReference>
<accession>A0ABS2L2X9</accession>
<proteinExistence type="inferred from homology"/>
<dbReference type="RefSeq" id="WP_307827058.1">
    <property type="nucleotide sequence ID" value="NZ_JAFBBU010000001.1"/>
</dbReference>
<comment type="similarity">
    <text evidence="2">Belongs to the EamA transporter family.</text>
</comment>
<dbReference type="PANTHER" id="PTHR22911:SF137">
    <property type="entry name" value="SOLUTE CARRIER FAMILY 35 MEMBER G2-RELATED"/>
    <property type="match status" value="1"/>
</dbReference>
<feature type="transmembrane region" description="Helical" evidence="8">
    <location>
        <begin position="33"/>
        <end position="51"/>
    </location>
</feature>
<dbReference type="EMBL" id="JAFBBU010000001">
    <property type="protein sequence ID" value="MBM7471393.1"/>
    <property type="molecule type" value="Genomic_DNA"/>
</dbReference>
<evidence type="ECO:0000313" key="10">
    <source>
        <dbReference type="EMBL" id="MBM7471393.1"/>
    </source>
</evidence>
<evidence type="ECO:0000256" key="4">
    <source>
        <dbReference type="ARBA" id="ARBA00022475"/>
    </source>
</evidence>
<dbReference type="InterPro" id="IPR004626">
    <property type="entry name" value="RarD"/>
</dbReference>
<evidence type="ECO:0000256" key="7">
    <source>
        <dbReference type="ARBA" id="ARBA00023136"/>
    </source>
</evidence>
<organism evidence="10 11">
    <name type="scientific">Subtercola frigoramans</name>
    <dbReference type="NCBI Taxonomy" id="120298"/>
    <lineage>
        <taxon>Bacteria</taxon>
        <taxon>Bacillati</taxon>
        <taxon>Actinomycetota</taxon>
        <taxon>Actinomycetes</taxon>
        <taxon>Micrococcales</taxon>
        <taxon>Microbacteriaceae</taxon>
        <taxon>Subtercola</taxon>
    </lineage>
</organism>
<dbReference type="InterPro" id="IPR037185">
    <property type="entry name" value="EmrE-like"/>
</dbReference>
<reference evidence="10 11" key="1">
    <citation type="submission" date="2021-01" db="EMBL/GenBank/DDBJ databases">
        <title>Sequencing the genomes of 1000 actinobacteria strains.</title>
        <authorList>
            <person name="Klenk H.-P."/>
        </authorList>
    </citation>
    <scope>NUCLEOTIDE SEQUENCE [LARGE SCALE GENOMIC DNA]</scope>
    <source>
        <strain evidence="10 11">DSM 13057</strain>
    </source>
</reference>
<sequence>MSSSGRPGFGEPGPSSFGAREGRAVAARRVRVGFFYALGAYLIWGGLPLYFLFLAPTGAFEIVAWRVIFSLVFCALIITVVRGWPAFLAVFRQPRLILMMGLAGALIYVNWQTYVLSVVSGHVVEASLGYFINPVITILLGVFVLRETLRPLQWAALVLSTVAVVVLALGYGAVPWIALILAFSFGLYGLVKKHVGPKIDAVNGLTLESLWLVPVVVIQLCVVGATTGLTFGQVNSWHTIAMVGAGVITAVPLLLFASATKRLPLIVVGFVQYLTPIIQFVIGVVVLREPMPPERLAGFVIVWLSLVFLSVDVTLSSRSQRRRNALQIANDLPMAHTENTFET</sequence>
<feature type="domain" description="EamA" evidence="9">
    <location>
        <begin position="177"/>
        <end position="310"/>
    </location>
</feature>
<dbReference type="PANTHER" id="PTHR22911">
    <property type="entry name" value="ACYL-MALONYL CONDENSING ENZYME-RELATED"/>
    <property type="match status" value="1"/>
</dbReference>
<dbReference type="Pfam" id="PF00892">
    <property type="entry name" value="EamA"/>
    <property type="match status" value="2"/>
</dbReference>
<keyword evidence="7 8" id="KW-0472">Membrane</keyword>
<feature type="transmembrane region" description="Helical" evidence="8">
    <location>
        <begin position="175"/>
        <end position="191"/>
    </location>
</feature>
<keyword evidence="6 8" id="KW-1133">Transmembrane helix</keyword>
<feature type="transmembrane region" description="Helical" evidence="8">
    <location>
        <begin position="96"/>
        <end position="116"/>
    </location>
</feature>
<feature type="transmembrane region" description="Helical" evidence="8">
    <location>
        <begin position="237"/>
        <end position="256"/>
    </location>
</feature>
<keyword evidence="5 8" id="KW-0812">Transmembrane</keyword>
<comment type="caution">
    <text evidence="10">The sequence shown here is derived from an EMBL/GenBank/DDBJ whole genome shotgun (WGS) entry which is preliminary data.</text>
</comment>
<comment type="subcellular location">
    <subcellularLocation>
        <location evidence="1">Cell membrane</location>
        <topology evidence="1">Multi-pass membrane protein</topology>
    </subcellularLocation>
</comment>
<evidence type="ECO:0000256" key="2">
    <source>
        <dbReference type="ARBA" id="ARBA00007362"/>
    </source>
</evidence>
<name>A0ABS2L2X9_9MICO</name>
<gene>
    <name evidence="10" type="ORF">JOE66_001027</name>
</gene>
<evidence type="ECO:0000313" key="11">
    <source>
        <dbReference type="Proteomes" id="UP000776164"/>
    </source>
</evidence>
<feature type="transmembrane region" description="Helical" evidence="8">
    <location>
        <begin position="296"/>
        <end position="315"/>
    </location>
</feature>